<feature type="compositionally biased region" description="Basic and acidic residues" evidence="2">
    <location>
        <begin position="626"/>
        <end position="635"/>
    </location>
</feature>
<evidence type="ECO:0000256" key="2">
    <source>
        <dbReference type="SAM" id="MobiDB-lite"/>
    </source>
</evidence>
<feature type="repeat" description="TPR" evidence="1">
    <location>
        <begin position="226"/>
        <end position="259"/>
    </location>
</feature>
<evidence type="ECO:0000313" key="3">
    <source>
        <dbReference type="EMBL" id="BAM81144.1"/>
    </source>
</evidence>
<dbReference type="Pfam" id="PF14559">
    <property type="entry name" value="TPR_19"/>
    <property type="match status" value="1"/>
</dbReference>
<dbReference type="eggNOG" id="KOG2076">
    <property type="taxonomic scope" value="Eukaryota"/>
</dbReference>
<dbReference type="AlphaFoldDB" id="M1V923"/>
<organism evidence="3 4">
    <name type="scientific">Cyanidioschyzon merolae (strain NIES-3377 / 10D)</name>
    <name type="common">Unicellular red alga</name>
    <dbReference type="NCBI Taxonomy" id="280699"/>
    <lineage>
        <taxon>Eukaryota</taxon>
        <taxon>Rhodophyta</taxon>
        <taxon>Bangiophyceae</taxon>
        <taxon>Cyanidiales</taxon>
        <taxon>Cyanidiaceae</taxon>
        <taxon>Cyanidioschyzon</taxon>
    </lineage>
</organism>
<dbReference type="RefSeq" id="XP_005537180.1">
    <property type="nucleotide sequence ID" value="XM_005537123.1"/>
</dbReference>
<dbReference type="HOGENOM" id="CLU_409043_0_0_1"/>
<feature type="region of interest" description="Disordered" evidence="2">
    <location>
        <begin position="538"/>
        <end position="672"/>
    </location>
</feature>
<feature type="region of interest" description="Disordered" evidence="2">
    <location>
        <begin position="398"/>
        <end position="431"/>
    </location>
</feature>
<keyword evidence="4" id="KW-1185">Reference proteome</keyword>
<reference evidence="3 4" key="1">
    <citation type="journal article" date="2004" name="Nature">
        <title>Genome sequence of the ultrasmall unicellular red alga Cyanidioschyzon merolae 10D.</title>
        <authorList>
            <person name="Matsuzaki M."/>
            <person name="Misumi O."/>
            <person name="Shin-i T."/>
            <person name="Maruyama S."/>
            <person name="Takahara M."/>
            <person name="Miyagishima S."/>
            <person name="Mori T."/>
            <person name="Nishida K."/>
            <person name="Yagisawa F."/>
            <person name="Nishida K."/>
            <person name="Yoshida Y."/>
            <person name="Nishimura Y."/>
            <person name="Nakao S."/>
            <person name="Kobayashi T."/>
            <person name="Momoyama Y."/>
            <person name="Higashiyama T."/>
            <person name="Minoda A."/>
            <person name="Sano M."/>
            <person name="Nomoto H."/>
            <person name="Oishi K."/>
            <person name="Hayashi H."/>
            <person name="Ohta F."/>
            <person name="Nishizaka S."/>
            <person name="Haga S."/>
            <person name="Miura S."/>
            <person name="Morishita T."/>
            <person name="Kabeya Y."/>
            <person name="Terasawa K."/>
            <person name="Suzuki Y."/>
            <person name="Ishii Y."/>
            <person name="Asakawa S."/>
            <person name="Takano H."/>
            <person name="Ohta N."/>
            <person name="Kuroiwa H."/>
            <person name="Tanaka K."/>
            <person name="Shimizu N."/>
            <person name="Sugano S."/>
            <person name="Sato N."/>
            <person name="Nozaki H."/>
            <person name="Ogasawara N."/>
            <person name="Kohara Y."/>
            <person name="Kuroiwa T."/>
        </authorList>
    </citation>
    <scope>NUCLEOTIDE SEQUENCE [LARGE SCALE GENOMIC DNA]</scope>
    <source>
        <strain evidence="3 4">10D</strain>
    </source>
</reference>
<dbReference type="InterPro" id="IPR019734">
    <property type="entry name" value="TPR_rpt"/>
</dbReference>
<feature type="compositionally biased region" description="Polar residues" evidence="2">
    <location>
        <begin position="598"/>
        <end position="611"/>
    </location>
</feature>
<gene>
    <name evidence="3" type="ORF">CYME_CMM325C</name>
</gene>
<dbReference type="PANTHER" id="PTHR23082:SF0">
    <property type="entry name" value="GENERAL TRANSCRIPTION FACTOR 3C POLYPEPTIDE 3"/>
    <property type="match status" value="1"/>
</dbReference>
<dbReference type="KEGG" id="cme:CYME_CMM325C"/>
<proteinExistence type="predicted"/>
<keyword evidence="1" id="KW-0802">TPR repeat</keyword>
<dbReference type="InterPro" id="IPR039340">
    <property type="entry name" value="Tfc4/TFIIIC-102/Sfc4"/>
</dbReference>
<dbReference type="GO" id="GO:0000127">
    <property type="term" value="C:transcription factor TFIIIC complex"/>
    <property type="evidence" value="ECO:0007669"/>
    <property type="project" value="TreeGrafter"/>
</dbReference>
<dbReference type="PROSITE" id="PS50005">
    <property type="entry name" value="TPR"/>
    <property type="match status" value="1"/>
</dbReference>
<dbReference type="GeneID" id="16994993"/>
<dbReference type="Proteomes" id="UP000007014">
    <property type="component" value="Chromosome 13"/>
</dbReference>
<feature type="compositionally biased region" description="Polar residues" evidence="2">
    <location>
        <begin position="1"/>
        <end position="12"/>
    </location>
</feature>
<protein>
    <submittedName>
        <fullName evidence="3">Similar to RNA polymerase III transcription factor TFIIIC</fullName>
    </submittedName>
</protein>
<feature type="compositionally biased region" description="Basic and acidic residues" evidence="2">
    <location>
        <begin position="556"/>
        <end position="594"/>
    </location>
</feature>
<accession>M1V923</accession>
<dbReference type="Gramene" id="CMM325CT">
    <property type="protein sequence ID" value="CMM325CT"/>
    <property type="gene ID" value="CMM325C"/>
</dbReference>
<evidence type="ECO:0000313" key="4">
    <source>
        <dbReference type="Proteomes" id="UP000007014"/>
    </source>
</evidence>
<dbReference type="InterPro" id="IPR011990">
    <property type="entry name" value="TPR-like_helical_dom_sf"/>
</dbReference>
<sequence>MSTCFRETSPDGSESDVADERAIVPGSAEFQTLDGVETRRPWSKTEFHPATVSSTALAAATNYYLERGPSAAPDEEDVFGARLERQVFGIADETEDAAALSFGRGRRGRQRGRRPAARLAPELEPLLARAHLCYLENQLHDAVVACHEVIVKDPKAVPAYKTLSLIHSARGEWSKALDLALIAAHLNPHDVDWWKYIASESVRMGKPRQAIHCLTKALSATRGHDEEALRERTYLFLQIGDEKRAAAGFEQLLRMEPADEDAVVNLARLYLERGEAATAETLLTKWLDDMRRRERVRAGSSNTSALAVGTGFEQALTGLPPLYSGPRSATGLRDSARTRYGLVEPERRSQRPLLAHVRAQEALADAQLLQGKAAEVAATMNYLTLMLTAVRIARRRSRESTLTVSGTKSLPAGKDGNAPATADEKEQSRMTCSNGITDPADVLPLRLRARLALAHLLLGDPKPAQRIGALLVCEEQVPLLYFHDLLYHFRRILAQTTEHELEFAILQRLRQFGPYDQDTELRQRFDWLSRVCENSDVAAPAPQAPVKSVQRRAQQRSRDPEEKNASRGHVKPERSVDKERAPRDDRRRARKDLESGSCAVQDTSSAGASDSTEYDIPKQHTRSLRRRSDAGRGHAPDQAPNGATDAPDKEPNAGALAPDPSSKERKRRRTRQ</sequence>
<name>M1V923_CYAM1</name>
<dbReference type="OrthoDB" id="9991317at2759"/>
<dbReference type="SMART" id="SM00028">
    <property type="entry name" value="TPR"/>
    <property type="match status" value="4"/>
</dbReference>
<dbReference type="PANTHER" id="PTHR23082">
    <property type="entry name" value="TRANSCRIPTION INITIATION FACTOR IIIC TFIIIC , POLYPEPTIDE 3-RELATED"/>
    <property type="match status" value="1"/>
</dbReference>
<dbReference type="EMBL" id="AP006495">
    <property type="protein sequence ID" value="BAM81144.1"/>
    <property type="molecule type" value="Genomic_DNA"/>
</dbReference>
<evidence type="ECO:0000256" key="1">
    <source>
        <dbReference type="PROSITE-ProRule" id="PRU00339"/>
    </source>
</evidence>
<dbReference type="Gene3D" id="1.25.40.10">
    <property type="entry name" value="Tetratricopeptide repeat domain"/>
    <property type="match status" value="1"/>
</dbReference>
<dbReference type="GO" id="GO:0006383">
    <property type="term" value="P:transcription by RNA polymerase III"/>
    <property type="evidence" value="ECO:0007669"/>
    <property type="project" value="InterPro"/>
</dbReference>
<reference evidence="3 4" key="2">
    <citation type="journal article" date="2007" name="BMC Biol.">
        <title>A 100%-complete sequence reveals unusually simple genomic features in the hot-spring red alga Cyanidioschyzon merolae.</title>
        <authorList>
            <person name="Nozaki H."/>
            <person name="Takano H."/>
            <person name="Misumi O."/>
            <person name="Terasawa K."/>
            <person name="Matsuzaki M."/>
            <person name="Maruyama S."/>
            <person name="Nishida K."/>
            <person name="Yagisawa F."/>
            <person name="Yoshida Y."/>
            <person name="Fujiwara T."/>
            <person name="Takio S."/>
            <person name="Tamura K."/>
            <person name="Chung S.J."/>
            <person name="Nakamura S."/>
            <person name="Kuroiwa H."/>
            <person name="Tanaka K."/>
            <person name="Sato N."/>
            <person name="Kuroiwa T."/>
        </authorList>
    </citation>
    <scope>NUCLEOTIDE SEQUENCE [LARGE SCALE GENOMIC DNA]</scope>
    <source>
        <strain evidence="3 4">10D</strain>
    </source>
</reference>
<dbReference type="STRING" id="280699.M1V923"/>
<dbReference type="SUPFAM" id="SSF48452">
    <property type="entry name" value="TPR-like"/>
    <property type="match status" value="1"/>
</dbReference>
<feature type="region of interest" description="Disordered" evidence="2">
    <location>
        <begin position="1"/>
        <end position="20"/>
    </location>
</feature>